<evidence type="ECO:0000256" key="6">
    <source>
        <dbReference type="PIRSR" id="PIRSR617867-1"/>
    </source>
</evidence>
<evidence type="ECO:0000256" key="5">
    <source>
        <dbReference type="ARBA" id="ARBA00051722"/>
    </source>
</evidence>
<dbReference type="GO" id="GO:0004725">
    <property type="term" value="F:protein tyrosine phosphatase activity"/>
    <property type="evidence" value="ECO:0007669"/>
    <property type="project" value="UniProtKB-EC"/>
</dbReference>
<dbReference type="HOGENOM" id="CLU_071415_1_1_4"/>
<feature type="domain" description="Phosphotyrosine protein phosphatase I" evidence="7">
    <location>
        <begin position="1"/>
        <end position="104"/>
    </location>
</feature>
<reference evidence="8 9" key="1">
    <citation type="journal article" date="2014" name="Genome Announc.">
        <title>Complete Genome Sequence of Polychlorinated Biphenyl Degrader Comamonas testosteroni TK102 (NBRC 109938).</title>
        <authorList>
            <person name="Fukuda K."/>
            <person name="Hosoyama A."/>
            <person name="Tsuchikane K."/>
            <person name="Ohji S."/>
            <person name="Yamazoe A."/>
            <person name="Fujita N."/>
            <person name="Shintani M."/>
            <person name="Kimbara K."/>
        </authorList>
    </citation>
    <scope>NUCLEOTIDE SEQUENCE [LARGE SCALE GENOMIC DNA]</scope>
    <source>
        <strain evidence="8">TK102</strain>
    </source>
</reference>
<organism evidence="8 9">
    <name type="scientific">Comamonas testosteroni TK102</name>
    <dbReference type="NCBI Taxonomy" id="1392005"/>
    <lineage>
        <taxon>Bacteria</taxon>
        <taxon>Pseudomonadati</taxon>
        <taxon>Pseudomonadota</taxon>
        <taxon>Betaproteobacteria</taxon>
        <taxon>Burkholderiales</taxon>
        <taxon>Comamonadaceae</taxon>
        <taxon>Comamonas</taxon>
    </lineage>
</organism>
<evidence type="ECO:0000313" key="8">
    <source>
        <dbReference type="EMBL" id="AIJ45746.1"/>
    </source>
</evidence>
<evidence type="ECO:0000256" key="3">
    <source>
        <dbReference type="ARBA" id="ARBA00022801"/>
    </source>
</evidence>
<evidence type="ECO:0000256" key="2">
    <source>
        <dbReference type="ARBA" id="ARBA00013064"/>
    </source>
</evidence>
<gene>
    <name evidence="8" type="ORF">O987_07995</name>
</gene>
<dbReference type="KEGG" id="ctes:O987_07995"/>
<evidence type="ECO:0000313" key="9">
    <source>
        <dbReference type="Proteomes" id="UP000028782"/>
    </source>
</evidence>
<dbReference type="PANTHER" id="PTHR11717:SF31">
    <property type="entry name" value="LOW MOLECULAR WEIGHT PROTEIN-TYROSINE-PHOSPHATASE ETP-RELATED"/>
    <property type="match status" value="1"/>
</dbReference>
<evidence type="ECO:0000256" key="4">
    <source>
        <dbReference type="ARBA" id="ARBA00022912"/>
    </source>
</evidence>
<dbReference type="InterPro" id="IPR023485">
    <property type="entry name" value="Ptyr_pPase"/>
</dbReference>
<evidence type="ECO:0000256" key="1">
    <source>
        <dbReference type="ARBA" id="ARBA00011063"/>
    </source>
</evidence>
<name>A0A076PM36_COMTE</name>
<dbReference type="InterPro" id="IPR017867">
    <property type="entry name" value="Tyr_phospatase_low_mol_wt"/>
</dbReference>
<comment type="similarity">
    <text evidence="1">Belongs to the low molecular weight phosphotyrosine protein phosphatase family.</text>
</comment>
<dbReference type="AlphaFoldDB" id="A0A076PM36"/>
<dbReference type="EMBL" id="CP006704">
    <property type="protein sequence ID" value="AIJ45746.1"/>
    <property type="molecule type" value="Genomic_DNA"/>
</dbReference>
<proteinExistence type="inferred from homology"/>
<dbReference type="Proteomes" id="UP000028782">
    <property type="component" value="Chromosome"/>
</dbReference>
<dbReference type="Pfam" id="PF01451">
    <property type="entry name" value="LMWPc"/>
    <property type="match status" value="1"/>
</dbReference>
<accession>A0A076PM36</accession>
<dbReference type="Gene3D" id="3.40.50.2300">
    <property type="match status" value="1"/>
</dbReference>
<sequence>MKALVGNPADPESVAVAVQHGLDLSAHRAQQLTAWMCQRAELILLMEQSQKFDLEQQYPWTRGKVFRLGGWSDFDIVDPYLQSREAFNVAYACISRGVTDWVPRIKQLG</sequence>
<keyword evidence="3" id="KW-0378">Hydrolase</keyword>
<dbReference type="SMART" id="SM00226">
    <property type="entry name" value="LMWPc"/>
    <property type="match status" value="1"/>
</dbReference>
<evidence type="ECO:0000259" key="7">
    <source>
        <dbReference type="SMART" id="SM00226"/>
    </source>
</evidence>
<dbReference type="InterPro" id="IPR050438">
    <property type="entry name" value="LMW_PTPase"/>
</dbReference>
<dbReference type="InterPro" id="IPR036196">
    <property type="entry name" value="Ptyr_pPase_sf"/>
</dbReference>
<feature type="active site" description="Proton donor" evidence="6">
    <location>
        <position position="78"/>
    </location>
</feature>
<dbReference type="SUPFAM" id="SSF52788">
    <property type="entry name" value="Phosphotyrosine protein phosphatases I"/>
    <property type="match status" value="1"/>
</dbReference>
<dbReference type="PANTHER" id="PTHR11717">
    <property type="entry name" value="LOW MOLECULAR WEIGHT PROTEIN TYROSINE PHOSPHATASE"/>
    <property type="match status" value="1"/>
</dbReference>
<comment type="catalytic activity">
    <reaction evidence="5">
        <text>O-phospho-L-tyrosyl-[protein] + H2O = L-tyrosyl-[protein] + phosphate</text>
        <dbReference type="Rhea" id="RHEA:10684"/>
        <dbReference type="Rhea" id="RHEA-COMP:10136"/>
        <dbReference type="Rhea" id="RHEA-COMP:20101"/>
        <dbReference type="ChEBI" id="CHEBI:15377"/>
        <dbReference type="ChEBI" id="CHEBI:43474"/>
        <dbReference type="ChEBI" id="CHEBI:46858"/>
        <dbReference type="ChEBI" id="CHEBI:61978"/>
        <dbReference type="EC" id="3.1.3.48"/>
    </reaction>
</comment>
<dbReference type="PRINTS" id="PR00719">
    <property type="entry name" value="LMWPTPASE"/>
</dbReference>
<dbReference type="EC" id="3.1.3.48" evidence="2"/>
<protein>
    <recommendedName>
        <fullName evidence="2">protein-tyrosine-phosphatase</fullName>
        <ecNumber evidence="2">3.1.3.48</ecNumber>
    </recommendedName>
</protein>
<keyword evidence="4" id="KW-0904">Protein phosphatase</keyword>